<evidence type="ECO:0000256" key="1">
    <source>
        <dbReference type="SAM" id="MobiDB-lite"/>
    </source>
</evidence>
<feature type="region of interest" description="Disordered" evidence="1">
    <location>
        <begin position="1"/>
        <end position="48"/>
    </location>
</feature>
<keyword evidence="3" id="KW-1185">Reference proteome</keyword>
<comment type="caution">
    <text evidence="2">The sequence shown here is derived from an EMBL/GenBank/DDBJ whole genome shotgun (WGS) entry which is preliminary data.</text>
</comment>
<protein>
    <submittedName>
        <fullName evidence="2">Uncharacterized protein</fullName>
    </submittedName>
</protein>
<dbReference type="Proteomes" id="UP001215712">
    <property type="component" value="Unassembled WGS sequence"/>
</dbReference>
<feature type="compositionally biased region" description="Basic residues" evidence="1">
    <location>
        <begin position="1"/>
        <end position="12"/>
    </location>
</feature>
<proteinExistence type="predicted"/>
<evidence type="ECO:0000313" key="3">
    <source>
        <dbReference type="Proteomes" id="UP001215712"/>
    </source>
</evidence>
<evidence type="ECO:0000313" key="2">
    <source>
        <dbReference type="EMBL" id="KAJ5740213.1"/>
    </source>
</evidence>
<dbReference type="AlphaFoldDB" id="A0AAD6HVM4"/>
<accession>A0AAD6HVM4</accession>
<sequence length="114" mass="12623">MPPKKKSRKTPKGSKNGHDGLQSVPSISKRIASLEPTPHMPEHPIDNLEGSARLGIHSVFSRELEGRITQMQAEQNAARLAFEEAMIAVQASIHSATDVMKLVDDWKEAWEKGQ</sequence>
<gene>
    <name evidence="2" type="ORF">N7493_000085</name>
</gene>
<reference evidence="2" key="1">
    <citation type="journal article" date="2023" name="IMA Fungus">
        <title>Comparative genomic study of the Penicillium genus elucidates a diverse pangenome and 15 lateral gene transfer events.</title>
        <authorList>
            <person name="Petersen C."/>
            <person name="Sorensen T."/>
            <person name="Nielsen M.R."/>
            <person name="Sondergaard T.E."/>
            <person name="Sorensen J.L."/>
            <person name="Fitzpatrick D.A."/>
            <person name="Frisvad J.C."/>
            <person name="Nielsen K.L."/>
        </authorList>
    </citation>
    <scope>NUCLEOTIDE SEQUENCE</scope>
    <source>
        <strain evidence="2">IBT 17514</strain>
    </source>
</reference>
<organism evidence="2 3">
    <name type="scientific">Penicillium malachiteum</name>
    <dbReference type="NCBI Taxonomy" id="1324776"/>
    <lineage>
        <taxon>Eukaryota</taxon>
        <taxon>Fungi</taxon>
        <taxon>Dikarya</taxon>
        <taxon>Ascomycota</taxon>
        <taxon>Pezizomycotina</taxon>
        <taxon>Eurotiomycetes</taxon>
        <taxon>Eurotiomycetidae</taxon>
        <taxon>Eurotiales</taxon>
        <taxon>Aspergillaceae</taxon>
        <taxon>Penicillium</taxon>
    </lineage>
</organism>
<reference evidence="2" key="2">
    <citation type="submission" date="2023-01" db="EMBL/GenBank/DDBJ databases">
        <authorList>
            <person name="Petersen C."/>
        </authorList>
    </citation>
    <scope>NUCLEOTIDE SEQUENCE</scope>
    <source>
        <strain evidence="2">IBT 17514</strain>
    </source>
</reference>
<dbReference type="EMBL" id="JAQJAN010000001">
    <property type="protein sequence ID" value="KAJ5740213.1"/>
    <property type="molecule type" value="Genomic_DNA"/>
</dbReference>
<name>A0AAD6HVM4_9EURO</name>